<feature type="chain" id="PRO_5004743541" evidence="5">
    <location>
        <begin position="26"/>
        <end position="180"/>
    </location>
</feature>
<evidence type="ECO:0000256" key="4">
    <source>
        <dbReference type="ARBA" id="ARBA00023263"/>
    </source>
</evidence>
<evidence type="ECO:0000256" key="5">
    <source>
        <dbReference type="SAM" id="SignalP"/>
    </source>
</evidence>
<dbReference type="GO" id="GO:0009289">
    <property type="term" value="C:pilus"/>
    <property type="evidence" value="ECO:0007669"/>
    <property type="project" value="UniProtKB-SubCell"/>
</dbReference>
<dbReference type="InterPro" id="IPR000259">
    <property type="entry name" value="Adhesion_dom_fimbrial"/>
</dbReference>
<gene>
    <name evidence="7" type="primary">bcfE</name>
    <name evidence="7" type="ORF">EPIR_3608</name>
</gene>
<feature type="domain" description="Fimbrial-type adhesion" evidence="6">
    <location>
        <begin position="32"/>
        <end position="180"/>
    </location>
</feature>
<evidence type="ECO:0000259" key="6">
    <source>
        <dbReference type="Pfam" id="PF00419"/>
    </source>
</evidence>
<accession>V5ZDA1</accession>
<proteinExistence type="inferred from homology"/>
<keyword evidence="8" id="KW-1185">Reference proteome</keyword>
<dbReference type="Gene3D" id="2.60.40.1090">
    <property type="entry name" value="Fimbrial-type adhesion domain"/>
    <property type="match status" value="1"/>
</dbReference>
<dbReference type="GO" id="GO:0043709">
    <property type="term" value="P:cell adhesion involved in single-species biofilm formation"/>
    <property type="evidence" value="ECO:0007669"/>
    <property type="project" value="TreeGrafter"/>
</dbReference>
<dbReference type="PANTHER" id="PTHR33420">
    <property type="entry name" value="FIMBRIAL SUBUNIT ELFA-RELATED"/>
    <property type="match status" value="1"/>
</dbReference>
<dbReference type="AlphaFoldDB" id="V5ZDA1"/>
<keyword evidence="3 5" id="KW-0732">Signal</keyword>
<evidence type="ECO:0000313" key="8">
    <source>
        <dbReference type="Proteomes" id="UP000018217"/>
    </source>
</evidence>
<evidence type="ECO:0000256" key="3">
    <source>
        <dbReference type="ARBA" id="ARBA00022729"/>
    </source>
</evidence>
<comment type="similarity">
    <text evidence="2">Belongs to the fimbrial protein family.</text>
</comment>
<dbReference type="Proteomes" id="UP000018217">
    <property type="component" value="Unassembled WGS sequence"/>
</dbReference>
<dbReference type="InterPro" id="IPR008966">
    <property type="entry name" value="Adhesion_dom_sf"/>
</dbReference>
<dbReference type="STRING" id="1161919.EPIR_3608"/>
<evidence type="ECO:0000256" key="2">
    <source>
        <dbReference type="ARBA" id="ARBA00006671"/>
    </source>
</evidence>
<comment type="subcellular location">
    <subcellularLocation>
        <location evidence="1">Fimbrium</location>
    </subcellularLocation>
</comment>
<reference evidence="7 8" key="1">
    <citation type="journal article" date="2013" name="Syst. Appl. Microbiol.">
        <title>Phylogenetic position and virulence apparatus of the pear flower necrosis pathogen Erwinia piriflorinigrans CFBP 5888T as assessed by comparative genomics.</title>
        <authorList>
            <person name="Smits T.H."/>
            <person name="Rezzonico F."/>
            <person name="Lopez M.M."/>
            <person name="Blom J."/>
            <person name="Goesmann A."/>
            <person name="Frey J.E."/>
            <person name="Duffy B."/>
        </authorList>
    </citation>
    <scope>NUCLEOTIDE SEQUENCE [LARGE SCALE GENOMIC DNA]</scope>
    <source>
        <strain evidence="8">CFBP5888</strain>
    </source>
</reference>
<dbReference type="RefSeq" id="WP_023656699.1">
    <property type="nucleotide sequence ID" value="NZ_CAHS01000022.1"/>
</dbReference>
<keyword evidence="4" id="KW-0281">Fimbrium</keyword>
<name>V5ZDA1_9GAMM</name>
<dbReference type="EMBL" id="CAHS01000022">
    <property type="protein sequence ID" value="CCG88971.1"/>
    <property type="molecule type" value="Genomic_DNA"/>
</dbReference>
<dbReference type="PANTHER" id="PTHR33420:SF12">
    <property type="entry name" value="FIMBRIN-LIKE PROTEIN FIMI-RELATED"/>
    <property type="match status" value="1"/>
</dbReference>
<sequence length="180" mass="18733">MTLLPRAVGISVAVLLLSGAISARAAMDTATITLKATVKANTCSLEDRAPTVFLPVVSVRDFAAVRGTTLGNKKVAIQLKDCDPAATQVKVTAKGVSDADDGSAFKNSASGSYAASGVGLYFYTADGIRRFYPDGSVSDSARLSAGQNNTLVFSAGYVSTRDSVTPGNFMSVVNLEFDYQ</sequence>
<evidence type="ECO:0000256" key="1">
    <source>
        <dbReference type="ARBA" id="ARBA00004561"/>
    </source>
</evidence>
<feature type="signal peptide" evidence="5">
    <location>
        <begin position="1"/>
        <end position="25"/>
    </location>
</feature>
<dbReference type="SUPFAM" id="SSF49401">
    <property type="entry name" value="Bacterial adhesins"/>
    <property type="match status" value="1"/>
</dbReference>
<organism evidence="7 8">
    <name type="scientific">Erwinia piriflorinigrans CFBP 5888</name>
    <dbReference type="NCBI Taxonomy" id="1161919"/>
    <lineage>
        <taxon>Bacteria</taxon>
        <taxon>Pseudomonadati</taxon>
        <taxon>Pseudomonadota</taxon>
        <taxon>Gammaproteobacteria</taxon>
        <taxon>Enterobacterales</taxon>
        <taxon>Erwiniaceae</taxon>
        <taxon>Erwinia</taxon>
    </lineage>
</organism>
<dbReference type="InterPro" id="IPR050263">
    <property type="entry name" value="Bact_Fimbrial_Adh_Pro"/>
</dbReference>
<dbReference type="InterPro" id="IPR036937">
    <property type="entry name" value="Adhesion_dom_fimbrial_sf"/>
</dbReference>
<dbReference type="Pfam" id="PF00419">
    <property type="entry name" value="Fimbrial"/>
    <property type="match status" value="1"/>
</dbReference>
<dbReference type="OrthoDB" id="6466381at2"/>
<evidence type="ECO:0000313" key="7">
    <source>
        <dbReference type="EMBL" id="CCG88971.1"/>
    </source>
</evidence>
<comment type="caution">
    <text evidence="7">The sequence shown here is derived from an EMBL/GenBank/DDBJ whole genome shotgun (WGS) entry which is preliminary data.</text>
</comment>
<protein>
    <submittedName>
        <fullName evidence="7">Protein fimF</fullName>
    </submittedName>
</protein>